<gene>
    <name evidence="2" type="ORF">PMAYCL1PPCAC_28247</name>
</gene>
<name>A0AAN5D8P1_9BILA</name>
<protein>
    <submittedName>
        <fullName evidence="2">Uncharacterized protein</fullName>
    </submittedName>
</protein>
<feature type="compositionally biased region" description="Basic and acidic residues" evidence="1">
    <location>
        <begin position="8"/>
        <end position="23"/>
    </location>
</feature>
<keyword evidence="3" id="KW-1185">Reference proteome</keyword>
<sequence length="103" mass="11575">KGAHFRREKGGNGEVNRSRKDGGISRMKWVKRMQEIEFNSECSEQLMIVVIRTIGTSNGTANNNQQLPGALTGILTNGDCERKTRSVRFFVCSIKDLATYLRP</sequence>
<comment type="caution">
    <text evidence="2">The sequence shown here is derived from an EMBL/GenBank/DDBJ whole genome shotgun (WGS) entry which is preliminary data.</text>
</comment>
<feature type="non-terminal residue" evidence="2">
    <location>
        <position position="1"/>
    </location>
</feature>
<accession>A0AAN5D8P1</accession>
<dbReference type="Proteomes" id="UP001328107">
    <property type="component" value="Unassembled WGS sequence"/>
</dbReference>
<dbReference type="AlphaFoldDB" id="A0AAN5D8P1"/>
<reference evidence="3" key="1">
    <citation type="submission" date="2022-10" db="EMBL/GenBank/DDBJ databases">
        <title>Genome assembly of Pristionchus species.</title>
        <authorList>
            <person name="Yoshida K."/>
            <person name="Sommer R.J."/>
        </authorList>
    </citation>
    <scope>NUCLEOTIDE SEQUENCE [LARGE SCALE GENOMIC DNA]</scope>
    <source>
        <strain evidence="3">RS5460</strain>
    </source>
</reference>
<evidence type="ECO:0000313" key="3">
    <source>
        <dbReference type="Proteomes" id="UP001328107"/>
    </source>
</evidence>
<evidence type="ECO:0000256" key="1">
    <source>
        <dbReference type="SAM" id="MobiDB-lite"/>
    </source>
</evidence>
<organism evidence="2 3">
    <name type="scientific">Pristionchus mayeri</name>
    <dbReference type="NCBI Taxonomy" id="1317129"/>
    <lineage>
        <taxon>Eukaryota</taxon>
        <taxon>Metazoa</taxon>
        <taxon>Ecdysozoa</taxon>
        <taxon>Nematoda</taxon>
        <taxon>Chromadorea</taxon>
        <taxon>Rhabditida</taxon>
        <taxon>Rhabditina</taxon>
        <taxon>Diplogasteromorpha</taxon>
        <taxon>Diplogasteroidea</taxon>
        <taxon>Neodiplogasteridae</taxon>
        <taxon>Pristionchus</taxon>
    </lineage>
</organism>
<proteinExistence type="predicted"/>
<evidence type="ECO:0000313" key="2">
    <source>
        <dbReference type="EMBL" id="GMR58052.1"/>
    </source>
</evidence>
<feature type="region of interest" description="Disordered" evidence="1">
    <location>
        <begin position="1"/>
        <end position="24"/>
    </location>
</feature>
<dbReference type="EMBL" id="BTRK01000006">
    <property type="protein sequence ID" value="GMR58052.1"/>
    <property type="molecule type" value="Genomic_DNA"/>
</dbReference>